<dbReference type="InterPro" id="IPR020904">
    <property type="entry name" value="Sc_DH/Rdtase_CS"/>
</dbReference>
<dbReference type="SUPFAM" id="SSF51735">
    <property type="entry name" value="NAD(P)-binding Rossmann-fold domains"/>
    <property type="match status" value="1"/>
</dbReference>
<dbReference type="Proteomes" id="UP001500418">
    <property type="component" value="Unassembled WGS sequence"/>
</dbReference>
<dbReference type="NCBIfam" id="NF009466">
    <property type="entry name" value="PRK12826.1-2"/>
    <property type="match status" value="1"/>
</dbReference>
<dbReference type="EMBL" id="BAAAID010000027">
    <property type="protein sequence ID" value="GAA0934977.1"/>
    <property type="molecule type" value="Genomic_DNA"/>
</dbReference>
<sequence length="285" mass="30285">MSDRISDDTGRASGDEEPTPGEKPAPDEEPTSAEKPAPDEKPAPRVALVSGGSRGIGRATVLRLARDGFDVAFCHRSRPDAARELEEEAARLGGGRVLGRQTDVRDAGAVRELVAFTEESLGPVEVAVTSAGITRDNPLLLMTDEEWRGVLEVNLDGTYHLCRSVVFGMMKRKSGCVINISSVAGVHGNATQSNYAASKAGIIGFTKSLAKEVGRYGIRANVVAPGFVETDMTAGLSDRARKEAEQSIPLRRFGRPEEVADMVAYLVGAEYVTGAVFQVDGGIVL</sequence>
<dbReference type="SMART" id="SM00822">
    <property type="entry name" value="PKS_KR"/>
    <property type="match status" value="1"/>
</dbReference>
<dbReference type="InterPro" id="IPR057326">
    <property type="entry name" value="KR_dom"/>
</dbReference>
<dbReference type="PROSITE" id="PS00061">
    <property type="entry name" value="ADH_SHORT"/>
    <property type="match status" value="1"/>
</dbReference>
<gene>
    <name evidence="4" type="primary">fabG_4</name>
    <name evidence="4" type="ORF">GCM10009575_044810</name>
</gene>
<evidence type="ECO:0000256" key="1">
    <source>
        <dbReference type="ARBA" id="ARBA00006484"/>
    </source>
</evidence>
<comment type="caution">
    <text evidence="4">The sequence shown here is derived from an EMBL/GenBank/DDBJ whole genome shotgun (WGS) entry which is preliminary data.</text>
</comment>
<dbReference type="InterPro" id="IPR036291">
    <property type="entry name" value="NAD(P)-bd_dom_sf"/>
</dbReference>
<feature type="domain" description="Ketoreductase" evidence="3">
    <location>
        <begin position="45"/>
        <end position="262"/>
    </location>
</feature>
<dbReference type="PANTHER" id="PTHR42760">
    <property type="entry name" value="SHORT-CHAIN DEHYDROGENASES/REDUCTASES FAMILY MEMBER"/>
    <property type="match status" value="1"/>
</dbReference>
<name>A0ABN1PY11_9ACTN</name>
<organism evidence="4 5">
    <name type="scientific">Streptomyces rhizosphaericus</name>
    <dbReference type="NCBI Taxonomy" id="114699"/>
    <lineage>
        <taxon>Bacteria</taxon>
        <taxon>Bacillati</taxon>
        <taxon>Actinomycetota</taxon>
        <taxon>Actinomycetes</taxon>
        <taxon>Kitasatosporales</taxon>
        <taxon>Streptomycetaceae</taxon>
        <taxon>Streptomyces</taxon>
        <taxon>Streptomyces violaceusniger group</taxon>
    </lineage>
</organism>
<accession>A0ABN1PY11</accession>
<comment type="similarity">
    <text evidence="1">Belongs to the short-chain dehydrogenases/reductases (SDR) family.</text>
</comment>
<evidence type="ECO:0000259" key="3">
    <source>
        <dbReference type="SMART" id="SM00822"/>
    </source>
</evidence>
<dbReference type="PRINTS" id="PR00081">
    <property type="entry name" value="GDHRDH"/>
</dbReference>
<proteinExistence type="inferred from homology"/>
<reference evidence="4 5" key="1">
    <citation type="journal article" date="2019" name="Int. J. Syst. Evol. Microbiol.">
        <title>The Global Catalogue of Microorganisms (GCM) 10K type strain sequencing project: providing services to taxonomists for standard genome sequencing and annotation.</title>
        <authorList>
            <consortium name="The Broad Institute Genomics Platform"/>
            <consortium name="The Broad Institute Genome Sequencing Center for Infectious Disease"/>
            <person name="Wu L."/>
            <person name="Ma J."/>
        </authorList>
    </citation>
    <scope>NUCLEOTIDE SEQUENCE [LARGE SCALE GENOMIC DNA]</scope>
    <source>
        <strain evidence="4 5">JCM 11444</strain>
    </source>
</reference>
<evidence type="ECO:0000313" key="4">
    <source>
        <dbReference type="EMBL" id="GAA0934977.1"/>
    </source>
</evidence>
<protein>
    <submittedName>
        <fullName evidence="4">3-oxoacyl-[acyl-carrier-protein] reductase</fullName>
    </submittedName>
</protein>
<dbReference type="PANTHER" id="PTHR42760:SF135">
    <property type="entry name" value="BLL7886 PROTEIN"/>
    <property type="match status" value="1"/>
</dbReference>
<dbReference type="InterPro" id="IPR002347">
    <property type="entry name" value="SDR_fam"/>
</dbReference>
<dbReference type="PRINTS" id="PR00080">
    <property type="entry name" value="SDRFAMILY"/>
</dbReference>
<keyword evidence="5" id="KW-1185">Reference proteome</keyword>
<evidence type="ECO:0000313" key="5">
    <source>
        <dbReference type="Proteomes" id="UP001500418"/>
    </source>
</evidence>
<feature type="region of interest" description="Disordered" evidence="2">
    <location>
        <begin position="1"/>
        <end position="51"/>
    </location>
</feature>
<feature type="compositionally biased region" description="Basic and acidic residues" evidence="2">
    <location>
        <begin position="1"/>
        <end position="14"/>
    </location>
</feature>
<evidence type="ECO:0000256" key="2">
    <source>
        <dbReference type="SAM" id="MobiDB-lite"/>
    </source>
</evidence>
<dbReference type="Gene3D" id="3.40.50.720">
    <property type="entry name" value="NAD(P)-binding Rossmann-like Domain"/>
    <property type="match status" value="1"/>
</dbReference>
<dbReference type="Pfam" id="PF13561">
    <property type="entry name" value="adh_short_C2"/>
    <property type="match status" value="1"/>
</dbReference>